<evidence type="ECO:0000313" key="2">
    <source>
        <dbReference type="EMBL" id="MDS1268905.1"/>
    </source>
</evidence>
<evidence type="ECO:0008006" key="4">
    <source>
        <dbReference type="Google" id="ProtNLM"/>
    </source>
</evidence>
<reference evidence="3" key="1">
    <citation type="submission" date="2023-07" db="EMBL/GenBank/DDBJ databases">
        <title>Novel species in the genus Lipingzhangella isolated from Sambhar Salt Lake.</title>
        <authorList>
            <person name="Jiya N."/>
            <person name="Kajale S."/>
            <person name="Sharma A."/>
        </authorList>
    </citation>
    <scope>NUCLEOTIDE SEQUENCE [LARGE SCALE GENOMIC DNA]</scope>
    <source>
        <strain evidence="3">LS1_29</strain>
    </source>
</reference>
<dbReference type="EMBL" id="JAVLVT010000001">
    <property type="protein sequence ID" value="MDS1268905.1"/>
    <property type="molecule type" value="Genomic_DNA"/>
</dbReference>
<dbReference type="SUPFAM" id="SSF54637">
    <property type="entry name" value="Thioesterase/thiol ester dehydrase-isomerase"/>
    <property type="match status" value="1"/>
</dbReference>
<protein>
    <recommendedName>
        <fullName evidence="4">Thioesterase superfamily protein</fullName>
    </recommendedName>
</protein>
<proteinExistence type="predicted"/>
<keyword evidence="3" id="KW-1185">Reference proteome</keyword>
<evidence type="ECO:0000313" key="3">
    <source>
        <dbReference type="Proteomes" id="UP001250214"/>
    </source>
</evidence>
<feature type="region of interest" description="Disordered" evidence="1">
    <location>
        <begin position="1"/>
        <end position="24"/>
    </location>
</feature>
<dbReference type="Proteomes" id="UP001250214">
    <property type="component" value="Unassembled WGS sequence"/>
</dbReference>
<organism evidence="2 3">
    <name type="scientific">Lipingzhangella rawalii</name>
    <dbReference type="NCBI Taxonomy" id="2055835"/>
    <lineage>
        <taxon>Bacteria</taxon>
        <taxon>Bacillati</taxon>
        <taxon>Actinomycetota</taxon>
        <taxon>Actinomycetes</taxon>
        <taxon>Streptosporangiales</taxon>
        <taxon>Nocardiopsidaceae</taxon>
        <taxon>Lipingzhangella</taxon>
    </lineage>
</organism>
<accession>A0ABU2H215</accession>
<name>A0ABU2H215_9ACTN</name>
<dbReference type="Gene3D" id="3.10.129.10">
    <property type="entry name" value="Hotdog Thioesterase"/>
    <property type="match status" value="1"/>
</dbReference>
<comment type="caution">
    <text evidence="2">The sequence shown here is derived from an EMBL/GenBank/DDBJ whole genome shotgun (WGS) entry which is preliminary data.</text>
</comment>
<sequence>MTTPRDGAGGFAAADSLVIPPRFNGPTDSANGGYASGLLAQKLVGAPGRAEAHAGSSLEGMGAVRVRLHAPPPLGTSLTVIPEHDGAAVRLWDQGRLIAEATPDIDPQTRVPWVALPEARAAERRFRGATEHPFPTCFACGPERAAGDGLALAPGPVDGAADHTACVWTPPIDLVDTRDAHLSSGPAVWAALDCPGGWTSDIVGRPMVLGQMTTRIWRHPHIGRAHIVTGRQLAVDGRKVRTATTLHDENGAVLATAEHVWIILREGAQPQ</sequence>
<dbReference type="InterPro" id="IPR029069">
    <property type="entry name" value="HotDog_dom_sf"/>
</dbReference>
<evidence type="ECO:0000256" key="1">
    <source>
        <dbReference type="SAM" id="MobiDB-lite"/>
    </source>
</evidence>
<dbReference type="RefSeq" id="WP_310910413.1">
    <property type="nucleotide sequence ID" value="NZ_JAVLVT010000001.1"/>
</dbReference>
<gene>
    <name evidence="2" type="ORF">RIF23_01200</name>
</gene>